<dbReference type="InterPro" id="IPR002048">
    <property type="entry name" value="EF_hand_dom"/>
</dbReference>
<dbReference type="Gene3D" id="1.10.238.10">
    <property type="entry name" value="EF-hand"/>
    <property type="match status" value="1"/>
</dbReference>
<dbReference type="Pfam" id="PF13202">
    <property type="entry name" value="EF-hand_5"/>
    <property type="match status" value="2"/>
</dbReference>
<dbReference type="InterPro" id="IPR011992">
    <property type="entry name" value="EF-hand-dom_pair"/>
</dbReference>
<feature type="region of interest" description="Disordered" evidence="1">
    <location>
        <begin position="140"/>
        <end position="200"/>
    </location>
</feature>
<comment type="caution">
    <text evidence="3">The sequence shown here is derived from an EMBL/GenBank/DDBJ whole genome shotgun (WGS) entry which is preliminary data.</text>
</comment>
<feature type="domain" description="EF-hand" evidence="2">
    <location>
        <begin position="165"/>
        <end position="182"/>
    </location>
</feature>
<accession>A0A4S2H2Y9</accession>
<dbReference type="SUPFAM" id="SSF47473">
    <property type="entry name" value="EF-hand"/>
    <property type="match status" value="1"/>
</dbReference>
<dbReference type="InterPro" id="IPR018247">
    <property type="entry name" value="EF_Hand_1_Ca_BS"/>
</dbReference>
<dbReference type="AlphaFoldDB" id="A0A4S2H2Y9"/>
<dbReference type="Proteomes" id="UP000308054">
    <property type="component" value="Unassembled WGS sequence"/>
</dbReference>
<reference evidence="3 4" key="1">
    <citation type="journal article" date="2017" name="Int. J. Syst. Evol. Microbiol.">
        <title>Marinicauda algicola sp. nov., isolated from a marine red alga Rhodosorus marinus.</title>
        <authorList>
            <person name="Jeong S.E."/>
            <person name="Jeon S.H."/>
            <person name="Chun B.H."/>
            <person name="Kim D.W."/>
            <person name="Jeon C.O."/>
        </authorList>
    </citation>
    <scope>NUCLEOTIDE SEQUENCE [LARGE SCALE GENOMIC DNA]</scope>
    <source>
        <strain evidence="3 4">JCM 31718</strain>
    </source>
</reference>
<evidence type="ECO:0000256" key="1">
    <source>
        <dbReference type="SAM" id="MobiDB-lite"/>
    </source>
</evidence>
<dbReference type="EMBL" id="SRXW01000001">
    <property type="protein sequence ID" value="TGY89965.1"/>
    <property type="molecule type" value="Genomic_DNA"/>
</dbReference>
<organism evidence="3 4">
    <name type="scientific">Marinicauda algicola</name>
    <dbReference type="NCBI Taxonomy" id="2029849"/>
    <lineage>
        <taxon>Bacteria</taxon>
        <taxon>Pseudomonadati</taxon>
        <taxon>Pseudomonadota</taxon>
        <taxon>Alphaproteobacteria</taxon>
        <taxon>Maricaulales</taxon>
        <taxon>Maricaulaceae</taxon>
        <taxon>Marinicauda</taxon>
    </lineage>
</organism>
<dbReference type="PROSITE" id="PS00018">
    <property type="entry name" value="EF_HAND_1"/>
    <property type="match status" value="1"/>
</dbReference>
<evidence type="ECO:0000313" key="3">
    <source>
        <dbReference type="EMBL" id="TGY89965.1"/>
    </source>
</evidence>
<gene>
    <name evidence="3" type="ORF">E5163_02185</name>
</gene>
<evidence type="ECO:0000313" key="4">
    <source>
        <dbReference type="Proteomes" id="UP000308054"/>
    </source>
</evidence>
<protein>
    <recommendedName>
        <fullName evidence="2">EF-hand domain-containing protein</fullName>
    </recommendedName>
</protein>
<proteinExistence type="predicted"/>
<name>A0A4S2H2Y9_9PROT</name>
<sequence>MRSGCARSSSLMSACRSSPATETEGPGRSTRMGWNTQTRRMTMKQVLKLSAAALVLGLAASAVASAQPGGRHHGEGHRAGLALALLEVADLDGDNTVTRAEIETLEAEEFAFRDRNADGYLDEADASPTLRRMMEIREERREEAGMDDAPRHRFGRRGPGPEERLEDLDADNDGRISQAEFTQRQRPLFERLDTDGDEAVTPAELDAAVERGMERREARLWWRD</sequence>
<evidence type="ECO:0000259" key="2">
    <source>
        <dbReference type="Pfam" id="PF13202"/>
    </source>
</evidence>
<dbReference type="GO" id="GO:0005509">
    <property type="term" value="F:calcium ion binding"/>
    <property type="evidence" value="ECO:0007669"/>
    <property type="project" value="InterPro"/>
</dbReference>
<feature type="region of interest" description="Disordered" evidence="1">
    <location>
        <begin position="1"/>
        <end position="36"/>
    </location>
</feature>
<feature type="compositionally biased region" description="Basic and acidic residues" evidence="1">
    <location>
        <begin position="140"/>
        <end position="151"/>
    </location>
</feature>
<feature type="compositionally biased region" description="Low complexity" evidence="1">
    <location>
        <begin position="1"/>
        <end position="18"/>
    </location>
</feature>
<keyword evidence="4" id="KW-1185">Reference proteome</keyword>
<feature type="domain" description="EF-hand" evidence="2">
    <location>
        <begin position="85"/>
        <end position="104"/>
    </location>
</feature>